<dbReference type="AlphaFoldDB" id="A0A1H9NHV8"/>
<accession>A0A1H9NHV8</accession>
<organism evidence="1 2">
    <name type="scientific">Lysinibacillus fusiformis</name>
    <dbReference type="NCBI Taxonomy" id="28031"/>
    <lineage>
        <taxon>Bacteria</taxon>
        <taxon>Bacillati</taxon>
        <taxon>Bacillota</taxon>
        <taxon>Bacilli</taxon>
        <taxon>Bacillales</taxon>
        <taxon>Bacillaceae</taxon>
        <taxon>Lysinibacillus</taxon>
    </lineage>
</organism>
<sequence>MDKITIDDFYYSYQKLRQERLIHRKEAYLKVLEHTKTFGEIIMFESIKISKRDV</sequence>
<dbReference type="EMBL" id="FOEL01000014">
    <property type="protein sequence ID" value="SER34973.1"/>
    <property type="molecule type" value="Genomic_DNA"/>
</dbReference>
<reference evidence="1 2" key="1">
    <citation type="submission" date="2016-10" db="EMBL/GenBank/DDBJ databases">
        <authorList>
            <person name="Varghese N."/>
            <person name="Submissions S."/>
        </authorList>
    </citation>
    <scope>NUCLEOTIDE SEQUENCE [LARGE SCALE GENOMIC DNA]</scope>
    <source>
        <strain evidence="1 2">TC-13</strain>
    </source>
</reference>
<gene>
    <name evidence="1" type="ORF">SAMN02787113_03576</name>
</gene>
<dbReference type="RefSeq" id="WP_008180835.1">
    <property type="nucleotide sequence ID" value="NZ_BJOM01000003.1"/>
</dbReference>
<dbReference type="Proteomes" id="UP000199410">
    <property type="component" value="Unassembled WGS sequence"/>
</dbReference>
<name>A0A1H9NHV8_9BACI</name>
<proteinExistence type="predicted"/>
<protein>
    <submittedName>
        <fullName evidence="1">Uncharacterized protein</fullName>
    </submittedName>
</protein>
<comment type="caution">
    <text evidence="1">The sequence shown here is derived from an EMBL/GenBank/DDBJ whole genome shotgun (WGS) entry which is preliminary data.</text>
</comment>
<evidence type="ECO:0000313" key="1">
    <source>
        <dbReference type="EMBL" id="SER34973.1"/>
    </source>
</evidence>
<evidence type="ECO:0000313" key="2">
    <source>
        <dbReference type="Proteomes" id="UP000199410"/>
    </source>
</evidence>